<dbReference type="KEGG" id="tva:4760757"/>
<dbReference type="VEuPathDB" id="TrichDB:TVAGG3_0568800"/>
<evidence type="ECO:0000313" key="2">
    <source>
        <dbReference type="EMBL" id="EAY02917.1"/>
    </source>
</evidence>
<dbReference type="Proteomes" id="UP000001542">
    <property type="component" value="Unassembled WGS sequence"/>
</dbReference>
<dbReference type="OrthoDB" id="5975050at2759"/>
<protein>
    <submittedName>
        <fullName evidence="2">PX domain containing protein</fullName>
    </submittedName>
</protein>
<name>A2EWM9_TRIV3</name>
<dbReference type="SMR" id="A2EWM9"/>
<dbReference type="CDD" id="cd06093">
    <property type="entry name" value="PX_domain"/>
    <property type="match status" value="1"/>
</dbReference>
<keyword evidence="3" id="KW-1185">Reference proteome</keyword>
<evidence type="ECO:0000313" key="3">
    <source>
        <dbReference type="Proteomes" id="UP000001542"/>
    </source>
</evidence>
<feature type="domain" description="PX" evidence="1">
    <location>
        <begin position="22"/>
        <end position="134"/>
    </location>
</feature>
<sequence>MPFMTIASLSQSKQVQIFQSATEKPFYIHIEYFYIDKKTNVAYYMIQVGVLVENKVVVHNLAMRYSQLEKLNRKLHEQIQNNVEFPAFPPKKYLFNTSIDFLQKRYENLDSYLSSLSAIPCILDSVDFRKTFGI</sequence>
<dbReference type="Pfam" id="PF00787">
    <property type="entry name" value="PX"/>
    <property type="match status" value="1"/>
</dbReference>
<accession>A2EWM9</accession>
<reference evidence="2" key="2">
    <citation type="journal article" date="2007" name="Science">
        <title>Draft genome sequence of the sexually transmitted pathogen Trichomonas vaginalis.</title>
        <authorList>
            <person name="Carlton J.M."/>
            <person name="Hirt R.P."/>
            <person name="Silva J.C."/>
            <person name="Delcher A.L."/>
            <person name="Schatz M."/>
            <person name="Zhao Q."/>
            <person name="Wortman J.R."/>
            <person name="Bidwell S.L."/>
            <person name="Alsmark U.C.M."/>
            <person name="Besteiro S."/>
            <person name="Sicheritz-Ponten T."/>
            <person name="Noel C.J."/>
            <person name="Dacks J.B."/>
            <person name="Foster P.G."/>
            <person name="Simillion C."/>
            <person name="Van de Peer Y."/>
            <person name="Miranda-Saavedra D."/>
            <person name="Barton G.J."/>
            <person name="Westrop G.D."/>
            <person name="Mueller S."/>
            <person name="Dessi D."/>
            <person name="Fiori P.L."/>
            <person name="Ren Q."/>
            <person name="Paulsen I."/>
            <person name="Zhang H."/>
            <person name="Bastida-Corcuera F.D."/>
            <person name="Simoes-Barbosa A."/>
            <person name="Brown M.T."/>
            <person name="Hayes R.D."/>
            <person name="Mukherjee M."/>
            <person name="Okumura C.Y."/>
            <person name="Schneider R."/>
            <person name="Smith A.J."/>
            <person name="Vanacova S."/>
            <person name="Villalvazo M."/>
            <person name="Haas B.J."/>
            <person name="Pertea M."/>
            <person name="Feldblyum T.V."/>
            <person name="Utterback T.R."/>
            <person name="Shu C.L."/>
            <person name="Osoegawa K."/>
            <person name="de Jong P.J."/>
            <person name="Hrdy I."/>
            <person name="Horvathova L."/>
            <person name="Zubacova Z."/>
            <person name="Dolezal P."/>
            <person name="Malik S.B."/>
            <person name="Logsdon J.M. Jr."/>
            <person name="Henze K."/>
            <person name="Gupta A."/>
            <person name="Wang C.C."/>
            <person name="Dunne R.L."/>
            <person name="Upcroft J.A."/>
            <person name="Upcroft P."/>
            <person name="White O."/>
            <person name="Salzberg S.L."/>
            <person name="Tang P."/>
            <person name="Chiu C.-H."/>
            <person name="Lee Y.-S."/>
            <person name="Embley T.M."/>
            <person name="Coombs G.H."/>
            <person name="Mottram J.C."/>
            <person name="Tachezy J."/>
            <person name="Fraser-Liggett C.M."/>
            <person name="Johnson P.J."/>
        </authorList>
    </citation>
    <scope>NUCLEOTIDE SEQUENCE [LARGE SCALE GENOMIC DNA]</scope>
    <source>
        <strain evidence="2">G3</strain>
    </source>
</reference>
<dbReference type="GO" id="GO:0035091">
    <property type="term" value="F:phosphatidylinositol binding"/>
    <property type="evidence" value="ECO:0007669"/>
    <property type="project" value="InterPro"/>
</dbReference>
<organism evidence="2 3">
    <name type="scientific">Trichomonas vaginalis (strain ATCC PRA-98 / G3)</name>
    <dbReference type="NCBI Taxonomy" id="412133"/>
    <lineage>
        <taxon>Eukaryota</taxon>
        <taxon>Metamonada</taxon>
        <taxon>Parabasalia</taxon>
        <taxon>Trichomonadida</taxon>
        <taxon>Trichomonadidae</taxon>
        <taxon>Trichomonas</taxon>
    </lineage>
</organism>
<dbReference type="Gene3D" id="3.30.1520.10">
    <property type="entry name" value="Phox-like domain"/>
    <property type="match status" value="1"/>
</dbReference>
<dbReference type="PROSITE" id="PS50195">
    <property type="entry name" value="PX"/>
    <property type="match status" value="1"/>
</dbReference>
<dbReference type="InterPro" id="IPR036871">
    <property type="entry name" value="PX_dom_sf"/>
</dbReference>
<dbReference type="InParanoid" id="A2EWM9"/>
<dbReference type="VEuPathDB" id="TrichDB:TVAG_040670"/>
<evidence type="ECO:0000259" key="1">
    <source>
        <dbReference type="PROSITE" id="PS50195"/>
    </source>
</evidence>
<dbReference type="RefSeq" id="XP_001315140.1">
    <property type="nucleotide sequence ID" value="XM_001315105.1"/>
</dbReference>
<dbReference type="InterPro" id="IPR001683">
    <property type="entry name" value="PX_dom"/>
</dbReference>
<gene>
    <name evidence="2" type="ORF">TVAG_040670</name>
</gene>
<dbReference type="AlphaFoldDB" id="A2EWM9"/>
<dbReference type="EMBL" id="DS113520">
    <property type="protein sequence ID" value="EAY02917.1"/>
    <property type="molecule type" value="Genomic_DNA"/>
</dbReference>
<dbReference type="SUPFAM" id="SSF64268">
    <property type="entry name" value="PX domain"/>
    <property type="match status" value="1"/>
</dbReference>
<proteinExistence type="predicted"/>
<reference evidence="2" key="1">
    <citation type="submission" date="2006-10" db="EMBL/GenBank/DDBJ databases">
        <authorList>
            <person name="Amadeo P."/>
            <person name="Zhao Q."/>
            <person name="Wortman J."/>
            <person name="Fraser-Liggett C."/>
            <person name="Carlton J."/>
        </authorList>
    </citation>
    <scope>NUCLEOTIDE SEQUENCE</scope>
    <source>
        <strain evidence="2">G3</strain>
    </source>
</reference>